<dbReference type="InterPro" id="IPR003162">
    <property type="entry name" value="TFIID-31"/>
</dbReference>
<name>A0A8X6XRY1_9ARAC</name>
<evidence type="ECO:0000256" key="1">
    <source>
        <dbReference type="ARBA" id="ARBA00004123"/>
    </source>
</evidence>
<evidence type="ECO:0000256" key="2">
    <source>
        <dbReference type="ARBA" id="ARBA00007646"/>
    </source>
</evidence>
<dbReference type="Gene3D" id="1.10.20.10">
    <property type="entry name" value="Histone, subunit A"/>
    <property type="match status" value="1"/>
</dbReference>
<evidence type="ECO:0008006" key="8">
    <source>
        <dbReference type="Google" id="ProtNLM"/>
    </source>
</evidence>
<dbReference type="CDD" id="cd07979">
    <property type="entry name" value="HFD_TAF9"/>
    <property type="match status" value="1"/>
</dbReference>
<evidence type="ECO:0000313" key="6">
    <source>
        <dbReference type="EMBL" id="GFY59107.1"/>
    </source>
</evidence>
<dbReference type="EMBL" id="BMAV01012422">
    <property type="protein sequence ID" value="GFY59107.1"/>
    <property type="molecule type" value="Genomic_DNA"/>
</dbReference>
<dbReference type="InterPro" id="IPR009072">
    <property type="entry name" value="Histone-fold"/>
</dbReference>
<keyword evidence="7" id="KW-1185">Reference proteome</keyword>
<dbReference type="PANTHER" id="PTHR48068">
    <property type="entry name" value="TAF9 RNA POLYMERASE II, TATA BOX-BINDING PROTEIN (TBP)-ASSOCIATED FACTOR"/>
    <property type="match status" value="1"/>
</dbReference>
<evidence type="ECO:0000256" key="5">
    <source>
        <dbReference type="ARBA" id="ARBA00023242"/>
    </source>
</evidence>
<dbReference type="SUPFAM" id="SSF47113">
    <property type="entry name" value="Histone-fold"/>
    <property type="match status" value="1"/>
</dbReference>
<proteinExistence type="inferred from homology"/>
<dbReference type="OrthoDB" id="341924at2759"/>
<dbReference type="GO" id="GO:0000124">
    <property type="term" value="C:SAGA complex"/>
    <property type="evidence" value="ECO:0007669"/>
    <property type="project" value="TreeGrafter"/>
</dbReference>
<organism evidence="6 7">
    <name type="scientific">Trichonephila inaurata madagascariensis</name>
    <dbReference type="NCBI Taxonomy" id="2747483"/>
    <lineage>
        <taxon>Eukaryota</taxon>
        <taxon>Metazoa</taxon>
        <taxon>Ecdysozoa</taxon>
        <taxon>Arthropoda</taxon>
        <taxon>Chelicerata</taxon>
        <taxon>Arachnida</taxon>
        <taxon>Araneae</taxon>
        <taxon>Araneomorphae</taxon>
        <taxon>Entelegynae</taxon>
        <taxon>Araneoidea</taxon>
        <taxon>Nephilidae</taxon>
        <taxon>Trichonephila</taxon>
        <taxon>Trichonephila inaurata</taxon>
    </lineage>
</organism>
<keyword evidence="5" id="KW-0539">Nucleus</keyword>
<comment type="subcellular location">
    <subcellularLocation>
        <location evidence="1">Nucleus</location>
    </subcellularLocation>
</comment>
<dbReference type="Proteomes" id="UP000886998">
    <property type="component" value="Unassembled WGS sequence"/>
</dbReference>
<dbReference type="GO" id="GO:0005669">
    <property type="term" value="C:transcription factor TFIID complex"/>
    <property type="evidence" value="ECO:0007669"/>
    <property type="project" value="TreeGrafter"/>
</dbReference>
<protein>
    <recommendedName>
        <fullName evidence="8">Transcription initiation factor TFIID subunit 9</fullName>
    </recommendedName>
</protein>
<dbReference type="PANTHER" id="PTHR48068:SF4">
    <property type="entry name" value="TATA-BOX BINDING PROTEIN ASSOCIATED FACTOR 9"/>
    <property type="match status" value="1"/>
</dbReference>
<evidence type="ECO:0000256" key="4">
    <source>
        <dbReference type="ARBA" id="ARBA00023163"/>
    </source>
</evidence>
<keyword evidence="4" id="KW-0804">Transcription</keyword>
<dbReference type="AlphaFoldDB" id="A0A8X6XRY1"/>
<dbReference type="GO" id="GO:0016251">
    <property type="term" value="F:RNA polymerase II general transcription initiation factor activity"/>
    <property type="evidence" value="ECO:0007669"/>
    <property type="project" value="TreeGrafter"/>
</dbReference>
<dbReference type="Pfam" id="PF02291">
    <property type="entry name" value="TFIID-31kDa"/>
    <property type="match status" value="1"/>
</dbReference>
<keyword evidence="3" id="KW-0805">Transcription regulation</keyword>
<dbReference type="InterPro" id="IPR051431">
    <property type="entry name" value="TFIID_subunit_9"/>
</dbReference>
<dbReference type="GO" id="GO:0003713">
    <property type="term" value="F:transcription coactivator activity"/>
    <property type="evidence" value="ECO:0007669"/>
    <property type="project" value="TreeGrafter"/>
</dbReference>
<comment type="similarity">
    <text evidence="2">Belongs to the TAF9 family.</text>
</comment>
<comment type="caution">
    <text evidence="6">The sequence shown here is derived from an EMBL/GenBank/DDBJ whole genome shotgun (WGS) entry which is preliminary data.</text>
</comment>
<evidence type="ECO:0000313" key="7">
    <source>
        <dbReference type="Proteomes" id="UP000886998"/>
    </source>
</evidence>
<gene>
    <name evidence="6" type="primary">TAF9</name>
    <name evidence="6" type="ORF">TNIN_277811</name>
</gene>
<reference evidence="6" key="1">
    <citation type="submission" date="2020-08" db="EMBL/GenBank/DDBJ databases">
        <title>Multicomponent nature underlies the extraordinary mechanical properties of spider dragline silk.</title>
        <authorList>
            <person name="Kono N."/>
            <person name="Nakamura H."/>
            <person name="Mori M."/>
            <person name="Yoshida Y."/>
            <person name="Ohtoshi R."/>
            <person name="Malay A.D."/>
            <person name="Moran D.A.P."/>
            <person name="Tomita M."/>
            <person name="Numata K."/>
            <person name="Arakawa K."/>
        </authorList>
    </citation>
    <scope>NUCLEOTIDE SEQUENCE</scope>
</reference>
<dbReference type="GO" id="GO:0051123">
    <property type="term" value="P:RNA polymerase II preinitiation complex assembly"/>
    <property type="evidence" value="ECO:0007669"/>
    <property type="project" value="TreeGrafter"/>
</dbReference>
<accession>A0A8X6XRY1</accession>
<sequence length="189" mass="20722">MESGKNTQKDTEIVADVLKELGIKDYEDNVLDEMLKFTNKYVSSTIDNAMVFSNPTKTKKKFHANDVARAISHHQPKNFINTPDKELIASMAKHKNSLPLPQIKSSAVSQLPPDHDSPTACNYRVKSLTKKARTVSPLSGLPTNSVKVSRPIATLNEPSPITSIIITSISAKSNSNPIVTKPNNNSNNQ</sequence>
<evidence type="ECO:0000256" key="3">
    <source>
        <dbReference type="ARBA" id="ARBA00023015"/>
    </source>
</evidence>
<dbReference type="GO" id="GO:0046982">
    <property type="term" value="F:protein heterodimerization activity"/>
    <property type="evidence" value="ECO:0007669"/>
    <property type="project" value="InterPro"/>
</dbReference>